<proteinExistence type="predicted"/>
<organism evidence="2 3">
    <name type="scientific">Massilia mucilaginosa</name>
    <dbReference type="NCBI Taxonomy" id="2609282"/>
    <lineage>
        <taxon>Bacteria</taxon>
        <taxon>Pseudomonadati</taxon>
        <taxon>Pseudomonadota</taxon>
        <taxon>Betaproteobacteria</taxon>
        <taxon>Burkholderiales</taxon>
        <taxon>Oxalobacteraceae</taxon>
        <taxon>Telluria group</taxon>
        <taxon>Massilia</taxon>
    </lineage>
</organism>
<protein>
    <submittedName>
        <fullName evidence="2">Uncharacterized protein</fullName>
    </submittedName>
</protein>
<keyword evidence="1" id="KW-0472">Membrane</keyword>
<comment type="caution">
    <text evidence="2">The sequence shown here is derived from an EMBL/GenBank/DDBJ whole genome shotgun (WGS) entry which is preliminary data.</text>
</comment>
<name>A0ABX0NVF6_9BURK</name>
<accession>A0ABX0NVF6</accession>
<keyword evidence="1" id="KW-0812">Transmembrane</keyword>
<feature type="transmembrane region" description="Helical" evidence="1">
    <location>
        <begin position="33"/>
        <end position="52"/>
    </location>
</feature>
<gene>
    <name evidence="2" type="ORF">F2P45_18175</name>
</gene>
<keyword evidence="1" id="KW-1133">Transmembrane helix</keyword>
<evidence type="ECO:0000313" key="3">
    <source>
        <dbReference type="Proteomes" id="UP000609726"/>
    </source>
</evidence>
<evidence type="ECO:0000313" key="2">
    <source>
        <dbReference type="EMBL" id="NHZ90933.1"/>
    </source>
</evidence>
<dbReference type="EMBL" id="WHJH01000022">
    <property type="protein sequence ID" value="NHZ90933.1"/>
    <property type="molecule type" value="Genomic_DNA"/>
</dbReference>
<sequence length="220" mass="23444">MFAKSNLPACHFGQCGDDTVAGKRSTKRTWMTIRSMVWIFAVALGASGGVSARTGMESVYTSLEGKSCKKTILEKITGAFILTCPGVGKFALEVLEDDDRSSVNIVSPQKKVFELQYGEVVTHSFSSLGKKAEWRVARIDGKLVPAALIVRVNGTDQSDLSHPKRVPLLAVAQIRKSEACVVKAIGAGSANANAAARAIADGPELPCLKTVAPPEQSKKR</sequence>
<dbReference type="Proteomes" id="UP000609726">
    <property type="component" value="Unassembled WGS sequence"/>
</dbReference>
<keyword evidence="3" id="KW-1185">Reference proteome</keyword>
<evidence type="ECO:0000256" key="1">
    <source>
        <dbReference type="SAM" id="Phobius"/>
    </source>
</evidence>
<dbReference type="RefSeq" id="WP_166878100.1">
    <property type="nucleotide sequence ID" value="NZ_WHJH01000022.1"/>
</dbReference>
<reference evidence="2 3" key="1">
    <citation type="submission" date="2019-10" db="EMBL/GenBank/DDBJ databases">
        <title>Taxonomy of Antarctic Massilia spp.: description of Massilia rubra sp. nov., Massilia aquatica sp. nov., Massilia mucilaginosa sp. nov., Massilia frigida sp. nov. isolated from streams, lakes and regoliths.</title>
        <authorList>
            <person name="Holochova P."/>
            <person name="Sedlacek I."/>
            <person name="Kralova S."/>
            <person name="Maslanova I."/>
            <person name="Busse H.-J."/>
            <person name="Stankova E."/>
            <person name="Vrbovska V."/>
            <person name="Kovarovic V."/>
            <person name="Bartak M."/>
            <person name="Svec P."/>
            <person name="Pantucek R."/>
        </authorList>
    </citation>
    <scope>NUCLEOTIDE SEQUENCE [LARGE SCALE GENOMIC DNA]</scope>
    <source>
        <strain evidence="2 3">CCM 8733</strain>
    </source>
</reference>